<dbReference type="InterPro" id="IPR023296">
    <property type="entry name" value="Glyco_hydro_beta-prop_sf"/>
</dbReference>
<proteinExistence type="predicted"/>
<evidence type="ECO:0000313" key="1">
    <source>
        <dbReference type="EMBL" id="WBO63060.1"/>
    </source>
</evidence>
<dbReference type="SUPFAM" id="SSF75005">
    <property type="entry name" value="Arabinanase/levansucrase/invertase"/>
    <property type="match status" value="1"/>
</dbReference>
<keyword evidence="1" id="KW-0378">Hydrolase</keyword>
<protein>
    <submittedName>
        <fullName evidence="1">Glycosyl hydrolase</fullName>
    </submittedName>
</protein>
<gene>
    <name evidence="1" type="ORF">O1G22_09605</name>
</gene>
<sequence>MPLVVRDPVHAGPTDPTVIRHRATGEWWMYYTQRRAGLDCSGAEWVHGTDIGIAVSADEGRTWGHRGIAEGLEHRPGRMTYWAPEVLADGAGGYHMYVTCLAGVRSSWVGDAQVRHYASADLLRWEFRSVLDLGSDRVIDAAVHPLPGGAGWRMWFKDERDDSHLHTAHSRDLYTWTRTAPAATDQSQEGPTVFRPAGVYWMVTDNWKGLSVYRSADLDTWTREPYQLLAEEPEGHHAMALEQGDAAAVLWYFTADEDDPAGRRSVVRATRLEVQGGRLTCAPETPVAPLAAGLTPAWRGGTAG</sequence>
<reference evidence="1 2" key="1">
    <citation type="submission" date="2022-12" db="EMBL/GenBank/DDBJ databases">
        <authorList>
            <person name="Mo P."/>
        </authorList>
    </citation>
    <scope>NUCLEOTIDE SEQUENCE [LARGE SCALE GENOMIC DNA]</scope>
    <source>
        <strain evidence="1 2">HUAS 2-6</strain>
    </source>
</reference>
<organism evidence="1 2">
    <name type="scientific">Streptomyces camelliae</name>
    <dbReference type="NCBI Taxonomy" id="3004093"/>
    <lineage>
        <taxon>Bacteria</taxon>
        <taxon>Bacillati</taxon>
        <taxon>Actinomycetota</taxon>
        <taxon>Actinomycetes</taxon>
        <taxon>Kitasatosporales</taxon>
        <taxon>Streptomycetaceae</taxon>
        <taxon>Streptomyces</taxon>
    </lineage>
</organism>
<keyword evidence="2" id="KW-1185">Reference proteome</keyword>
<dbReference type="GO" id="GO:0016787">
    <property type="term" value="F:hydrolase activity"/>
    <property type="evidence" value="ECO:0007669"/>
    <property type="project" value="UniProtKB-KW"/>
</dbReference>
<dbReference type="RefSeq" id="WP_270080955.1">
    <property type="nucleotide sequence ID" value="NZ_CP115300.1"/>
</dbReference>
<dbReference type="Proteomes" id="UP001212326">
    <property type="component" value="Chromosome"/>
</dbReference>
<name>A0ABY7NYB7_9ACTN</name>
<dbReference type="Gene3D" id="2.115.10.20">
    <property type="entry name" value="Glycosyl hydrolase domain, family 43"/>
    <property type="match status" value="2"/>
</dbReference>
<accession>A0ABY7NYB7</accession>
<dbReference type="EMBL" id="CP115300">
    <property type="protein sequence ID" value="WBO63060.1"/>
    <property type="molecule type" value="Genomic_DNA"/>
</dbReference>
<evidence type="ECO:0000313" key="2">
    <source>
        <dbReference type="Proteomes" id="UP001212326"/>
    </source>
</evidence>